<dbReference type="Gene3D" id="1.50.40.10">
    <property type="entry name" value="Mitochondrial carrier domain"/>
    <property type="match status" value="1"/>
</dbReference>
<comment type="subcellular location">
    <subcellularLocation>
        <location evidence="1">Mitochondrion membrane</location>
        <topology evidence="1">Multi-pass membrane protein</topology>
    </subcellularLocation>
</comment>
<evidence type="ECO:0000313" key="12">
    <source>
        <dbReference type="EnsemblMetazoa" id="PHUM171530-PA"/>
    </source>
</evidence>
<keyword evidence="4 9" id="KW-0812">Transmembrane</keyword>
<evidence type="ECO:0000256" key="10">
    <source>
        <dbReference type="RuleBase" id="RU000488"/>
    </source>
</evidence>
<dbReference type="RefSeq" id="XP_002425064.1">
    <property type="nucleotide sequence ID" value="XM_002425019.1"/>
</dbReference>
<feature type="repeat" description="Solcar" evidence="9">
    <location>
        <begin position="85"/>
        <end position="168"/>
    </location>
</feature>
<dbReference type="PROSITE" id="PS50920">
    <property type="entry name" value="SOLCAR"/>
    <property type="match status" value="3"/>
</dbReference>
<keyword evidence="13" id="KW-1185">Reference proteome</keyword>
<dbReference type="OMA" id="TILQCEM"/>
<evidence type="ECO:0000256" key="2">
    <source>
        <dbReference type="ARBA" id="ARBA00006375"/>
    </source>
</evidence>
<keyword evidence="3 10" id="KW-0813">Transport</keyword>
<accession>E0VG20</accession>
<dbReference type="HOGENOM" id="CLU_015166_16_1_1"/>
<dbReference type="InParanoid" id="E0VG20"/>
<keyword evidence="8 9" id="KW-0472">Membrane</keyword>
<dbReference type="InterPro" id="IPR023395">
    <property type="entry name" value="MCP_dom_sf"/>
</dbReference>
<proteinExistence type="inferred from homology"/>
<dbReference type="CTD" id="8236719"/>
<comment type="similarity">
    <text evidence="2 10">Belongs to the mitochondrial carrier (TC 2.A.29) family.</text>
</comment>
<keyword evidence="6" id="KW-1133">Transmembrane helix</keyword>
<dbReference type="EMBL" id="AAZO01001994">
    <property type="status" value="NOT_ANNOTATED_CDS"/>
    <property type="molecule type" value="Genomic_DNA"/>
</dbReference>
<dbReference type="FunCoup" id="E0VG20">
    <property type="interactions" value="23"/>
</dbReference>
<dbReference type="GO" id="GO:1990575">
    <property type="term" value="P:mitochondrial L-ornithine transmembrane transport"/>
    <property type="evidence" value="ECO:0007669"/>
    <property type="project" value="TreeGrafter"/>
</dbReference>
<dbReference type="GO" id="GO:0005289">
    <property type="term" value="F:high-affinity L-arginine transmembrane transporter activity"/>
    <property type="evidence" value="ECO:0007669"/>
    <property type="project" value="TreeGrafter"/>
</dbReference>
<dbReference type="InterPro" id="IPR018108">
    <property type="entry name" value="MCP_transmembrane"/>
</dbReference>
<sequence length="286" mass="31817">MMGLIIGHPLDTIKVRQQIFPGGGKIFAVAKSTYKLEGIQGFFKGLSYPLFGSGVYNALFFGVYGNCLRILQGVSGEPPSSSWHRDVFVAGCLGGTAAVLYSCPLEIIKIKLQSQTEPIYLGPYDALVKIYKNYGLYGGLYKGTWSMIWRDVPTFGLYMLTYEHTLCWFKDKDDHSSYTSINSQLIAGGIAGIISWVTVAPLDVIKSRIQSDDFGRPVYQGMVDCLKKTYYQDGFKALFLGTFLATIRSFPVNATTLVSYEFVIKLCQKCGYCQSESSNKKKTIEK</sequence>
<evidence type="ECO:0000256" key="9">
    <source>
        <dbReference type="PROSITE-ProRule" id="PRU00282"/>
    </source>
</evidence>
<dbReference type="SUPFAM" id="SSF103506">
    <property type="entry name" value="Mitochondrial carrier"/>
    <property type="match status" value="1"/>
</dbReference>
<dbReference type="eggNOG" id="KOG0758">
    <property type="taxonomic scope" value="Eukaryota"/>
</dbReference>
<gene>
    <name evidence="12" type="primary">8236719</name>
    <name evidence="11" type="ORF">Phum_PHUM171530</name>
</gene>
<evidence type="ECO:0000256" key="4">
    <source>
        <dbReference type="ARBA" id="ARBA00022692"/>
    </source>
</evidence>
<reference evidence="11" key="2">
    <citation type="submission" date="2007-04" db="EMBL/GenBank/DDBJ databases">
        <title>The genome of the human body louse.</title>
        <authorList>
            <consortium name="The Human Body Louse Genome Consortium"/>
            <person name="Kirkness E."/>
            <person name="Walenz B."/>
            <person name="Hass B."/>
            <person name="Bruggner R."/>
            <person name="Strausberg R."/>
        </authorList>
    </citation>
    <scope>NUCLEOTIDE SEQUENCE</scope>
    <source>
        <strain evidence="11">USDA</strain>
    </source>
</reference>
<dbReference type="EnsemblMetazoa" id="PHUM171530-RA">
    <property type="protein sequence ID" value="PHUM171530-PA"/>
    <property type="gene ID" value="PHUM171530"/>
</dbReference>
<evidence type="ECO:0000256" key="5">
    <source>
        <dbReference type="ARBA" id="ARBA00022737"/>
    </source>
</evidence>
<feature type="repeat" description="Solcar" evidence="9">
    <location>
        <begin position="1"/>
        <end position="70"/>
    </location>
</feature>
<dbReference type="GeneID" id="8236719"/>
<dbReference type="AlphaFoldDB" id="E0VG20"/>
<keyword evidence="5" id="KW-0677">Repeat</keyword>
<dbReference type="EMBL" id="DS235131">
    <property type="protein sequence ID" value="EEB12326.1"/>
    <property type="molecule type" value="Genomic_DNA"/>
</dbReference>
<dbReference type="Pfam" id="PF00153">
    <property type="entry name" value="Mito_carr"/>
    <property type="match status" value="3"/>
</dbReference>
<dbReference type="VEuPathDB" id="VectorBase:PHUM171530"/>
<dbReference type="STRING" id="121224.E0VG20"/>
<evidence type="ECO:0000256" key="7">
    <source>
        <dbReference type="ARBA" id="ARBA00023128"/>
    </source>
</evidence>
<evidence type="ECO:0000313" key="13">
    <source>
        <dbReference type="Proteomes" id="UP000009046"/>
    </source>
</evidence>
<evidence type="ECO:0000256" key="1">
    <source>
        <dbReference type="ARBA" id="ARBA00004225"/>
    </source>
</evidence>
<reference evidence="11" key="1">
    <citation type="submission" date="2007-04" db="EMBL/GenBank/DDBJ databases">
        <title>Annotation of Pediculus humanus corporis strain USDA.</title>
        <authorList>
            <person name="Kirkness E."/>
            <person name="Hannick L."/>
            <person name="Hass B."/>
            <person name="Bruggner R."/>
            <person name="Lawson D."/>
            <person name="Bidwell S."/>
            <person name="Joardar V."/>
            <person name="Caler E."/>
            <person name="Walenz B."/>
            <person name="Inman J."/>
            <person name="Schobel S."/>
            <person name="Galinsky K."/>
            <person name="Amedeo P."/>
            <person name="Strausberg R."/>
        </authorList>
    </citation>
    <scope>NUCLEOTIDE SEQUENCE</scope>
    <source>
        <strain evidence="11">USDA</strain>
    </source>
</reference>
<protein>
    <submittedName>
        <fullName evidence="11">Mitochondrial carnitine/acylcarnitine carrier protein CACL, putative</fullName>
    </submittedName>
</protein>
<feature type="repeat" description="Solcar" evidence="9">
    <location>
        <begin position="179"/>
        <end position="266"/>
    </location>
</feature>
<dbReference type="PANTHER" id="PTHR45624:SF1">
    <property type="entry name" value="SD08189P"/>
    <property type="match status" value="1"/>
</dbReference>
<keyword evidence="7" id="KW-0496">Mitochondrion</keyword>
<dbReference type="PANTHER" id="PTHR45624">
    <property type="entry name" value="MITOCHONDRIAL BASIC AMINO ACIDS TRANSPORTER-RELATED"/>
    <property type="match status" value="1"/>
</dbReference>
<organism>
    <name type="scientific">Pediculus humanus subsp. corporis</name>
    <name type="common">Body louse</name>
    <dbReference type="NCBI Taxonomy" id="121224"/>
    <lineage>
        <taxon>Eukaryota</taxon>
        <taxon>Metazoa</taxon>
        <taxon>Ecdysozoa</taxon>
        <taxon>Arthropoda</taxon>
        <taxon>Hexapoda</taxon>
        <taxon>Insecta</taxon>
        <taxon>Pterygota</taxon>
        <taxon>Neoptera</taxon>
        <taxon>Paraneoptera</taxon>
        <taxon>Psocodea</taxon>
        <taxon>Troctomorpha</taxon>
        <taxon>Phthiraptera</taxon>
        <taxon>Anoplura</taxon>
        <taxon>Pediculidae</taxon>
        <taxon>Pediculus</taxon>
    </lineage>
</organism>
<name>E0VG20_PEDHC</name>
<dbReference type="Proteomes" id="UP000009046">
    <property type="component" value="Unassembled WGS sequence"/>
</dbReference>
<dbReference type="InterPro" id="IPR050567">
    <property type="entry name" value="Mitochondrial_Carrier"/>
</dbReference>
<dbReference type="OrthoDB" id="1924968at2759"/>
<evidence type="ECO:0000256" key="8">
    <source>
        <dbReference type="ARBA" id="ARBA00023136"/>
    </source>
</evidence>
<dbReference type="KEGG" id="phu:Phum_PHUM171530"/>
<dbReference type="GO" id="GO:0031966">
    <property type="term" value="C:mitochondrial membrane"/>
    <property type="evidence" value="ECO:0007669"/>
    <property type="project" value="UniProtKB-SubCell"/>
</dbReference>
<reference evidence="12" key="3">
    <citation type="submission" date="2020-05" db="UniProtKB">
        <authorList>
            <consortium name="EnsemblMetazoa"/>
        </authorList>
    </citation>
    <scope>IDENTIFICATION</scope>
    <source>
        <strain evidence="12">USDA</strain>
    </source>
</reference>
<evidence type="ECO:0000256" key="3">
    <source>
        <dbReference type="ARBA" id="ARBA00022448"/>
    </source>
</evidence>
<evidence type="ECO:0000256" key="6">
    <source>
        <dbReference type="ARBA" id="ARBA00022989"/>
    </source>
</evidence>
<evidence type="ECO:0000313" key="11">
    <source>
        <dbReference type="EMBL" id="EEB12326.1"/>
    </source>
</evidence>